<protein>
    <recommendedName>
        <fullName evidence="3">F-box domain-containing protein</fullName>
    </recommendedName>
</protein>
<keyword evidence="2" id="KW-1185">Reference proteome</keyword>
<sequence length="504" mass="57569">MSWCVPEPVGARQVAVKPSACHFMSGFYFDSDRDGGAVQTGTSAPPRTCHSAPSTFSPNGMVDLSLHLRALGQRVGSFVGVAEHEFVDLDSISAIIHCGCMSLPQELVDHIIDTLYDDLPALKACSLTCKSMFASTRHLIHQTLCLTPRNNESVLTREEEKQLRSPKWKYQDVQLRFLSYMGERGFLQYTRKVYIHNARQGDTHNTGTFTPDTLRPHLHHFQSLDRVHAITIELYDGDVWANRYKSCFVHFCPTLTSLTLRRPLGHYRRVLQFVLQFPNLENLCLEWLDGDVGRARPTLTAPTIFNPSSLPHGHFRLAHIDGAVHWPTDFAYELRSGFTFQSVELEDSFGDHGQHLLDTCSDNIQDLIITPSSKGYQLLKTLKLKETKDLRRLTIRPVYLTYSDLAFDFPPILTITSTTLSELVLELGRLRPSFYEICWGRWGKIDRFLYQRFAKQGEFRLIIRAGNIYALDAFQRHAKEGFPLLASRGCIYFETSPSIDNYWR</sequence>
<proteinExistence type="predicted"/>
<comment type="caution">
    <text evidence="1">The sequence shown here is derived from an EMBL/GenBank/DDBJ whole genome shotgun (WGS) entry which is preliminary data.</text>
</comment>
<organism evidence="1 2">
    <name type="scientific">Thelephora terrestris</name>
    <dbReference type="NCBI Taxonomy" id="56493"/>
    <lineage>
        <taxon>Eukaryota</taxon>
        <taxon>Fungi</taxon>
        <taxon>Dikarya</taxon>
        <taxon>Basidiomycota</taxon>
        <taxon>Agaricomycotina</taxon>
        <taxon>Agaricomycetes</taxon>
        <taxon>Thelephorales</taxon>
        <taxon>Thelephoraceae</taxon>
        <taxon>Thelephora</taxon>
    </lineage>
</organism>
<reference evidence="1" key="1">
    <citation type="journal article" date="2020" name="Nat. Commun.">
        <title>Large-scale genome sequencing of mycorrhizal fungi provides insights into the early evolution of symbiotic traits.</title>
        <authorList>
            <person name="Miyauchi S."/>
            <person name="Kiss E."/>
            <person name="Kuo A."/>
            <person name="Drula E."/>
            <person name="Kohler A."/>
            <person name="Sanchez-Garcia M."/>
            <person name="Morin E."/>
            <person name="Andreopoulos B."/>
            <person name="Barry K.W."/>
            <person name="Bonito G."/>
            <person name="Buee M."/>
            <person name="Carver A."/>
            <person name="Chen C."/>
            <person name="Cichocki N."/>
            <person name="Clum A."/>
            <person name="Culley D."/>
            <person name="Crous P.W."/>
            <person name="Fauchery L."/>
            <person name="Girlanda M."/>
            <person name="Hayes R.D."/>
            <person name="Keri Z."/>
            <person name="LaButti K."/>
            <person name="Lipzen A."/>
            <person name="Lombard V."/>
            <person name="Magnuson J."/>
            <person name="Maillard F."/>
            <person name="Murat C."/>
            <person name="Nolan M."/>
            <person name="Ohm R.A."/>
            <person name="Pangilinan J."/>
            <person name="Pereira M.F."/>
            <person name="Perotto S."/>
            <person name="Peter M."/>
            <person name="Pfister S."/>
            <person name="Riley R."/>
            <person name="Sitrit Y."/>
            <person name="Stielow J.B."/>
            <person name="Szollosi G."/>
            <person name="Zifcakova L."/>
            <person name="Stursova M."/>
            <person name="Spatafora J.W."/>
            <person name="Tedersoo L."/>
            <person name="Vaario L.M."/>
            <person name="Yamada A."/>
            <person name="Yan M."/>
            <person name="Wang P."/>
            <person name="Xu J."/>
            <person name="Bruns T."/>
            <person name="Baldrian P."/>
            <person name="Vilgalys R."/>
            <person name="Dunand C."/>
            <person name="Henrissat B."/>
            <person name="Grigoriev I.V."/>
            <person name="Hibbett D."/>
            <person name="Nagy L.G."/>
            <person name="Martin F.M."/>
        </authorList>
    </citation>
    <scope>NUCLEOTIDE SEQUENCE</scope>
    <source>
        <strain evidence="1">UH-Tt-Lm1</strain>
    </source>
</reference>
<name>A0A9P6H8X0_9AGAM</name>
<evidence type="ECO:0000313" key="2">
    <source>
        <dbReference type="Proteomes" id="UP000736335"/>
    </source>
</evidence>
<reference evidence="1" key="2">
    <citation type="submission" date="2020-11" db="EMBL/GenBank/DDBJ databases">
        <authorList>
            <consortium name="DOE Joint Genome Institute"/>
            <person name="Kuo A."/>
            <person name="Miyauchi S."/>
            <person name="Kiss E."/>
            <person name="Drula E."/>
            <person name="Kohler A."/>
            <person name="Sanchez-Garcia M."/>
            <person name="Andreopoulos B."/>
            <person name="Barry K.W."/>
            <person name="Bonito G."/>
            <person name="Buee M."/>
            <person name="Carver A."/>
            <person name="Chen C."/>
            <person name="Cichocki N."/>
            <person name="Clum A."/>
            <person name="Culley D."/>
            <person name="Crous P.W."/>
            <person name="Fauchery L."/>
            <person name="Girlanda M."/>
            <person name="Hayes R."/>
            <person name="Keri Z."/>
            <person name="Labutti K."/>
            <person name="Lipzen A."/>
            <person name="Lombard V."/>
            <person name="Magnuson J."/>
            <person name="Maillard F."/>
            <person name="Morin E."/>
            <person name="Murat C."/>
            <person name="Nolan M."/>
            <person name="Ohm R."/>
            <person name="Pangilinan J."/>
            <person name="Pereira M."/>
            <person name="Perotto S."/>
            <person name="Peter M."/>
            <person name="Riley R."/>
            <person name="Sitrit Y."/>
            <person name="Stielow B."/>
            <person name="Szollosi G."/>
            <person name="Zifcakova L."/>
            <person name="Stursova M."/>
            <person name="Spatafora J.W."/>
            <person name="Tedersoo L."/>
            <person name="Vaario L.-M."/>
            <person name="Yamada A."/>
            <person name="Yan M."/>
            <person name="Wang P."/>
            <person name="Xu J."/>
            <person name="Bruns T."/>
            <person name="Baldrian P."/>
            <person name="Vilgalys R."/>
            <person name="Henrissat B."/>
            <person name="Grigoriev I.V."/>
            <person name="Hibbett D."/>
            <person name="Nagy L.G."/>
            <person name="Martin F.M."/>
        </authorList>
    </citation>
    <scope>NUCLEOTIDE SEQUENCE</scope>
    <source>
        <strain evidence="1">UH-Tt-Lm1</strain>
    </source>
</reference>
<dbReference type="AlphaFoldDB" id="A0A9P6H8X0"/>
<gene>
    <name evidence="1" type="ORF">BJ322DRAFT_1078632</name>
</gene>
<dbReference type="OrthoDB" id="2745898at2759"/>
<evidence type="ECO:0000313" key="1">
    <source>
        <dbReference type="EMBL" id="KAF9781826.1"/>
    </source>
</evidence>
<dbReference type="EMBL" id="WIUZ02000013">
    <property type="protein sequence ID" value="KAF9781826.1"/>
    <property type="molecule type" value="Genomic_DNA"/>
</dbReference>
<evidence type="ECO:0008006" key="3">
    <source>
        <dbReference type="Google" id="ProtNLM"/>
    </source>
</evidence>
<dbReference type="Proteomes" id="UP000736335">
    <property type="component" value="Unassembled WGS sequence"/>
</dbReference>
<accession>A0A9P6H8X0</accession>